<dbReference type="Gene3D" id="1.10.1740.10">
    <property type="match status" value="1"/>
</dbReference>
<dbReference type="InterPro" id="IPR007627">
    <property type="entry name" value="RNA_pol_sigma70_r2"/>
</dbReference>
<evidence type="ECO:0000259" key="6">
    <source>
        <dbReference type="Pfam" id="PF08281"/>
    </source>
</evidence>
<dbReference type="SUPFAM" id="SSF88946">
    <property type="entry name" value="Sigma2 domain of RNA polymerase sigma factors"/>
    <property type="match status" value="1"/>
</dbReference>
<dbReference type="SUPFAM" id="SSF88659">
    <property type="entry name" value="Sigma3 and sigma4 domains of RNA polymerase sigma factors"/>
    <property type="match status" value="1"/>
</dbReference>
<dbReference type="CDD" id="cd06171">
    <property type="entry name" value="Sigma70_r4"/>
    <property type="match status" value="1"/>
</dbReference>
<evidence type="ECO:0000256" key="1">
    <source>
        <dbReference type="ARBA" id="ARBA00010641"/>
    </source>
</evidence>
<evidence type="ECO:0000256" key="3">
    <source>
        <dbReference type="ARBA" id="ARBA00023082"/>
    </source>
</evidence>
<dbReference type="InterPro" id="IPR013324">
    <property type="entry name" value="RNA_pol_sigma_r3/r4-like"/>
</dbReference>
<dbReference type="InterPro" id="IPR013249">
    <property type="entry name" value="RNA_pol_sigma70_r4_t2"/>
</dbReference>
<dbReference type="InterPro" id="IPR039425">
    <property type="entry name" value="RNA_pol_sigma-70-like"/>
</dbReference>
<evidence type="ECO:0000256" key="4">
    <source>
        <dbReference type="ARBA" id="ARBA00023163"/>
    </source>
</evidence>
<sequence>MPYPLNHSHSLGEMFIARRADLRAVAAGIVGHSELVDDVLQDAYLKLAYGVCVRDVEKPYNYCCQVVRNMAFDYCRRRVTESACIVQSEDGELPEVEGGHVPEAGLDERRILSWIEAALEQLPERTRLVFELYRLQGRTQREIAGIIGVSASLVNILIKDAVGALSRCRKDYDG</sequence>
<dbReference type="Pfam" id="PF04542">
    <property type="entry name" value="Sigma70_r2"/>
    <property type="match status" value="1"/>
</dbReference>
<dbReference type="Proteomes" id="UP001595974">
    <property type="component" value="Unassembled WGS sequence"/>
</dbReference>
<gene>
    <name evidence="7" type="ORF">ACFPTN_02510</name>
</gene>
<proteinExistence type="inferred from homology"/>
<evidence type="ECO:0000313" key="7">
    <source>
        <dbReference type="EMBL" id="MFC5768239.1"/>
    </source>
</evidence>
<dbReference type="Pfam" id="PF08281">
    <property type="entry name" value="Sigma70_r4_2"/>
    <property type="match status" value="1"/>
</dbReference>
<keyword evidence="3" id="KW-0731">Sigma factor</keyword>
<dbReference type="NCBIfam" id="TIGR02937">
    <property type="entry name" value="sigma70-ECF"/>
    <property type="match status" value="1"/>
</dbReference>
<dbReference type="PANTHER" id="PTHR43133">
    <property type="entry name" value="RNA POLYMERASE ECF-TYPE SIGMA FACTO"/>
    <property type="match status" value="1"/>
</dbReference>
<dbReference type="InterPro" id="IPR014284">
    <property type="entry name" value="RNA_pol_sigma-70_dom"/>
</dbReference>
<feature type="domain" description="RNA polymerase sigma-70 region 2" evidence="5">
    <location>
        <begin position="19"/>
        <end position="78"/>
    </location>
</feature>
<evidence type="ECO:0000256" key="2">
    <source>
        <dbReference type="ARBA" id="ARBA00023015"/>
    </source>
</evidence>
<dbReference type="PANTHER" id="PTHR43133:SF63">
    <property type="entry name" value="RNA POLYMERASE SIGMA FACTOR FECI-RELATED"/>
    <property type="match status" value="1"/>
</dbReference>
<organism evidence="7 8">
    <name type="scientific">Thauera sinica</name>
    <dbReference type="NCBI Taxonomy" id="2665146"/>
    <lineage>
        <taxon>Bacteria</taxon>
        <taxon>Pseudomonadati</taxon>
        <taxon>Pseudomonadota</taxon>
        <taxon>Betaproteobacteria</taxon>
        <taxon>Rhodocyclales</taxon>
        <taxon>Zoogloeaceae</taxon>
        <taxon>Thauera</taxon>
    </lineage>
</organism>
<dbReference type="Gene3D" id="1.10.10.10">
    <property type="entry name" value="Winged helix-like DNA-binding domain superfamily/Winged helix DNA-binding domain"/>
    <property type="match status" value="1"/>
</dbReference>
<keyword evidence="4" id="KW-0804">Transcription</keyword>
<evidence type="ECO:0000313" key="8">
    <source>
        <dbReference type="Proteomes" id="UP001595974"/>
    </source>
</evidence>
<dbReference type="InterPro" id="IPR013325">
    <property type="entry name" value="RNA_pol_sigma_r2"/>
</dbReference>
<accession>A0ABW1AME6</accession>
<name>A0ABW1AME6_9RHOO</name>
<comment type="caution">
    <text evidence="7">The sequence shown here is derived from an EMBL/GenBank/DDBJ whole genome shotgun (WGS) entry which is preliminary data.</text>
</comment>
<evidence type="ECO:0000259" key="5">
    <source>
        <dbReference type="Pfam" id="PF04542"/>
    </source>
</evidence>
<feature type="domain" description="RNA polymerase sigma factor 70 region 4 type 2" evidence="6">
    <location>
        <begin position="114"/>
        <end position="162"/>
    </location>
</feature>
<comment type="similarity">
    <text evidence="1">Belongs to the sigma-70 factor family. ECF subfamily.</text>
</comment>
<dbReference type="InterPro" id="IPR036388">
    <property type="entry name" value="WH-like_DNA-bd_sf"/>
</dbReference>
<keyword evidence="8" id="KW-1185">Reference proteome</keyword>
<keyword evidence="2" id="KW-0805">Transcription regulation</keyword>
<protein>
    <submittedName>
        <fullName evidence="7">Sigma-70 family RNA polymerase sigma factor</fullName>
    </submittedName>
</protein>
<dbReference type="EMBL" id="JBHSOG010000008">
    <property type="protein sequence ID" value="MFC5768239.1"/>
    <property type="molecule type" value="Genomic_DNA"/>
</dbReference>
<reference evidence="8" key="1">
    <citation type="journal article" date="2019" name="Int. J. Syst. Evol. Microbiol.">
        <title>The Global Catalogue of Microorganisms (GCM) 10K type strain sequencing project: providing services to taxonomists for standard genome sequencing and annotation.</title>
        <authorList>
            <consortium name="The Broad Institute Genomics Platform"/>
            <consortium name="The Broad Institute Genome Sequencing Center for Infectious Disease"/>
            <person name="Wu L."/>
            <person name="Ma J."/>
        </authorList>
    </citation>
    <scope>NUCLEOTIDE SEQUENCE [LARGE SCALE GENOMIC DNA]</scope>
    <source>
        <strain evidence="8">SHR3</strain>
    </source>
</reference>
<dbReference type="RefSeq" id="WP_096445850.1">
    <property type="nucleotide sequence ID" value="NZ_JBHSOG010000008.1"/>
</dbReference>